<dbReference type="OrthoDB" id="215495at2"/>
<dbReference type="CDD" id="cd02947">
    <property type="entry name" value="TRX_family"/>
    <property type="match status" value="1"/>
</dbReference>
<dbReference type="InterPro" id="IPR013766">
    <property type="entry name" value="Thioredoxin_domain"/>
</dbReference>
<dbReference type="SUPFAM" id="SSF52833">
    <property type="entry name" value="Thioredoxin-like"/>
    <property type="match status" value="1"/>
</dbReference>
<name>A0A2S0MEW2_9BURK</name>
<dbReference type="EMBL" id="CP027666">
    <property type="protein sequence ID" value="AVO34366.1"/>
    <property type="molecule type" value="Genomic_DNA"/>
</dbReference>
<evidence type="ECO:0000313" key="2">
    <source>
        <dbReference type="EMBL" id="AVO34366.1"/>
    </source>
</evidence>
<feature type="domain" description="Thioredoxin" evidence="1">
    <location>
        <begin position="1"/>
        <end position="109"/>
    </location>
</feature>
<dbReference type="AlphaFoldDB" id="A0A2S0MEW2"/>
<dbReference type="InterPro" id="IPR036249">
    <property type="entry name" value="Thioredoxin-like_sf"/>
</dbReference>
<proteinExistence type="predicted"/>
<dbReference type="Proteomes" id="UP000239709">
    <property type="component" value="Chromosome"/>
</dbReference>
<dbReference type="KEGG" id="otk:C6570_09105"/>
<dbReference type="PROSITE" id="PS51352">
    <property type="entry name" value="THIOREDOXIN_2"/>
    <property type="match status" value="1"/>
</dbReference>
<evidence type="ECO:0000313" key="3">
    <source>
        <dbReference type="Proteomes" id="UP000239709"/>
    </source>
</evidence>
<accession>A0A2S0MEW2</accession>
<dbReference type="Gene3D" id="3.40.30.10">
    <property type="entry name" value="Glutaredoxin"/>
    <property type="match status" value="1"/>
</dbReference>
<evidence type="ECO:0000259" key="1">
    <source>
        <dbReference type="PROSITE" id="PS51352"/>
    </source>
</evidence>
<keyword evidence="3" id="KW-1185">Reference proteome</keyword>
<gene>
    <name evidence="2" type="ORF">C6570_09105</name>
</gene>
<dbReference type="RefSeq" id="WP_106702919.1">
    <property type="nucleotide sequence ID" value="NZ_CP027666.1"/>
</dbReference>
<reference evidence="2 3" key="1">
    <citation type="submission" date="2018-03" db="EMBL/GenBank/DDBJ databases">
        <title>Genome sequencing of Ottowia sp.</title>
        <authorList>
            <person name="Kim S.-J."/>
            <person name="Heo J."/>
            <person name="Kwon S.-W."/>
        </authorList>
    </citation>
    <scope>NUCLEOTIDE SEQUENCE [LARGE SCALE GENOMIC DNA]</scope>
    <source>
        <strain evidence="2 3">KADR8-3</strain>
    </source>
</reference>
<sequence>MPYTPTFTPETLTRADVDAARGPQVLEFGTNWCGWCRGAQPHIEAAFAAAGADVPHVKVEDGPGRRLGRSFGVKLWPTLVFMKDGQEVHRLVRPQGQQEIEQALRQLGG</sequence>
<dbReference type="Pfam" id="PF00085">
    <property type="entry name" value="Thioredoxin"/>
    <property type="match status" value="1"/>
</dbReference>
<organism evidence="2 3">
    <name type="scientific">Ottowia oryzae</name>
    <dbReference type="NCBI Taxonomy" id="2109914"/>
    <lineage>
        <taxon>Bacteria</taxon>
        <taxon>Pseudomonadati</taxon>
        <taxon>Pseudomonadota</taxon>
        <taxon>Betaproteobacteria</taxon>
        <taxon>Burkholderiales</taxon>
        <taxon>Comamonadaceae</taxon>
        <taxon>Ottowia</taxon>
    </lineage>
</organism>
<protein>
    <submittedName>
        <fullName evidence="2">Thiol reductase thioredoxin</fullName>
    </submittedName>
</protein>